<gene>
    <name evidence="1" type="ORF">PFBG_04982</name>
</gene>
<protein>
    <submittedName>
        <fullName evidence="1">Uncharacterized protein</fullName>
    </submittedName>
</protein>
<evidence type="ECO:0000313" key="2">
    <source>
        <dbReference type="Proteomes" id="UP000030688"/>
    </source>
</evidence>
<sequence length="34" mass="4277">MKKSYRGLFLYKNNAHYIKFFNKKKKKKKKLINK</sequence>
<dbReference type="EMBL" id="KE123638">
    <property type="protein sequence ID" value="EUR65368.1"/>
    <property type="molecule type" value="Genomic_DNA"/>
</dbReference>
<dbReference type="AlphaFoldDB" id="W7EVL8"/>
<evidence type="ECO:0000313" key="1">
    <source>
        <dbReference type="EMBL" id="EUR65368.1"/>
    </source>
</evidence>
<name>W7EVL8_PLAF8</name>
<accession>W7EVL8</accession>
<organism evidence="1 2">
    <name type="scientific">Plasmodium falciparum (isolate 7G8)</name>
    <dbReference type="NCBI Taxonomy" id="57266"/>
    <lineage>
        <taxon>Eukaryota</taxon>
        <taxon>Sar</taxon>
        <taxon>Alveolata</taxon>
        <taxon>Apicomplexa</taxon>
        <taxon>Aconoidasida</taxon>
        <taxon>Haemosporida</taxon>
        <taxon>Plasmodiidae</taxon>
        <taxon>Plasmodium</taxon>
        <taxon>Plasmodium (Laverania)</taxon>
    </lineage>
</organism>
<proteinExistence type="predicted"/>
<reference evidence="2" key="1">
    <citation type="submission" date="2007-11" db="EMBL/GenBank/DDBJ databases">
        <authorList>
            <consortium name="The Broad Institute Genome Sequencing Platform"/>
            <person name="Volkman S.K."/>
            <person name="Daily J.P."/>
            <person name="Sarr O."/>
            <person name="Ndiaye D."/>
            <person name="Ndir O."/>
            <person name="Mboup S."/>
            <person name="Lukens A."/>
            <person name="Stange-Thomann N."/>
            <person name="Mauceli E."/>
            <person name="Gnerre S."/>
            <person name="Jaffe D."/>
            <person name="Zainoun J."/>
            <person name="Wiegand R.C."/>
            <person name="Birren B."/>
            <person name="Galagan J."/>
            <person name="Lander E."/>
            <person name="Wirth D.F."/>
        </authorList>
    </citation>
    <scope>NUCLEOTIDE SEQUENCE [LARGE SCALE GENOMIC DNA]</scope>
    <source>
        <strain evidence="2">7G8</strain>
    </source>
</reference>
<reference evidence="1 2" key="2">
    <citation type="submission" date="2013-02" db="EMBL/GenBank/DDBJ databases">
        <title>The Genome Sequence of Plasmodium falciparum 7G8.</title>
        <authorList>
            <consortium name="The Broad Institute Genome Sequencing Platform"/>
            <consortium name="The Broad Institute Genome Sequencing Center for Infectious Disease"/>
            <person name="Neafsey D."/>
            <person name="Cheeseman I."/>
            <person name="Volkman S."/>
            <person name="Adams J."/>
            <person name="Walker B."/>
            <person name="Young S.K."/>
            <person name="Zeng Q."/>
            <person name="Gargeya S."/>
            <person name="Fitzgerald M."/>
            <person name="Haas B."/>
            <person name="Abouelleil A."/>
            <person name="Alvarado L."/>
            <person name="Arachchi H.M."/>
            <person name="Berlin A.M."/>
            <person name="Chapman S.B."/>
            <person name="Dewar J."/>
            <person name="Goldberg J."/>
            <person name="Griggs A."/>
            <person name="Gujja S."/>
            <person name="Hansen M."/>
            <person name="Howarth C."/>
            <person name="Imamovic A."/>
            <person name="Larimer J."/>
            <person name="McCowan C."/>
            <person name="Murphy C."/>
            <person name="Neiman D."/>
            <person name="Pearson M."/>
            <person name="Priest M."/>
            <person name="Roberts A."/>
            <person name="Saif S."/>
            <person name="Shea T."/>
            <person name="Sisk P."/>
            <person name="Sykes S."/>
            <person name="Wortman J."/>
            <person name="Nusbaum C."/>
            <person name="Birren B."/>
        </authorList>
    </citation>
    <scope>NUCLEOTIDE SEQUENCE [LARGE SCALE GENOMIC DNA]</scope>
    <source>
        <strain evidence="1 2">7G8</strain>
    </source>
</reference>
<dbReference type="Proteomes" id="UP000030688">
    <property type="component" value="Unassembled WGS sequence"/>
</dbReference>